<keyword evidence="2" id="KW-1185">Reference proteome</keyword>
<dbReference type="Gene3D" id="3.40.50.300">
    <property type="entry name" value="P-loop containing nucleotide triphosphate hydrolases"/>
    <property type="match status" value="1"/>
</dbReference>
<organism evidence="1 2">
    <name type="scientific">Streptomyces daliensis</name>
    <dbReference type="NCBI Taxonomy" id="299421"/>
    <lineage>
        <taxon>Bacteria</taxon>
        <taxon>Bacillati</taxon>
        <taxon>Actinomycetota</taxon>
        <taxon>Actinomycetes</taxon>
        <taxon>Kitasatosporales</taxon>
        <taxon>Streptomycetaceae</taxon>
        <taxon>Streptomyces</taxon>
    </lineage>
</organism>
<name>A0A8T4IVT0_9ACTN</name>
<reference evidence="1" key="1">
    <citation type="submission" date="2021-04" db="EMBL/GenBank/DDBJ databases">
        <title>Sequencing of actinobacteria type strains.</title>
        <authorList>
            <person name="Nguyen G.-S."/>
            <person name="Wentzel A."/>
        </authorList>
    </citation>
    <scope>NUCLEOTIDE SEQUENCE</scope>
    <source>
        <strain evidence="1">DSM 42095</strain>
    </source>
</reference>
<dbReference type="AlphaFoldDB" id="A0A8T4IVT0"/>
<comment type="caution">
    <text evidence="1">The sequence shown here is derived from an EMBL/GenBank/DDBJ whole genome shotgun (WGS) entry which is preliminary data.</text>
</comment>
<evidence type="ECO:0008006" key="3">
    <source>
        <dbReference type="Google" id="ProtNLM"/>
    </source>
</evidence>
<dbReference type="InterPro" id="IPR027417">
    <property type="entry name" value="P-loop_NTPase"/>
</dbReference>
<evidence type="ECO:0000313" key="1">
    <source>
        <dbReference type="EMBL" id="MBR7676541.1"/>
    </source>
</evidence>
<dbReference type="SUPFAM" id="SSF52540">
    <property type="entry name" value="P-loop containing nucleoside triphosphate hydrolases"/>
    <property type="match status" value="1"/>
</dbReference>
<accession>A0A8T4IVT0</accession>
<dbReference type="Proteomes" id="UP000675554">
    <property type="component" value="Unassembled WGS sequence"/>
</dbReference>
<evidence type="ECO:0000313" key="2">
    <source>
        <dbReference type="Proteomes" id="UP000675554"/>
    </source>
</evidence>
<dbReference type="EMBL" id="JAGSMN010000678">
    <property type="protein sequence ID" value="MBR7676541.1"/>
    <property type="molecule type" value="Genomic_DNA"/>
</dbReference>
<protein>
    <recommendedName>
        <fullName evidence="3">Uridine kinase</fullName>
    </recommendedName>
</protein>
<proteinExistence type="predicted"/>
<sequence>MDGHAGSGKSTFAARLAVELGGAPVLHLDDLASHDALFGWTGRLSTQVLAPFSRGEEARHEVYDWTRRAFTRWRALPPAPVVLLEGVGAGRRAVRPQLAALAWMDMAPSRAWGRGRRRDGPQLREFWEGWTRAERTHFADDPSSPYANFLVRERPEGYEVREGPAGHP</sequence>
<gene>
    <name evidence="1" type="ORF">KDA82_26730</name>
</gene>